<dbReference type="AlphaFoldDB" id="A0A395ITM5"/>
<name>A0A395ITM5_9HELO</name>
<reference evidence="2 3" key="1">
    <citation type="submission" date="2018-06" db="EMBL/GenBank/DDBJ databases">
        <title>Genome Sequence of the Brown Rot Fungal Pathogen Monilinia fructigena.</title>
        <authorList>
            <person name="Landi L."/>
            <person name="De Miccolis Angelini R.M."/>
            <person name="Pollastro S."/>
            <person name="Abate D."/>
            <person name="Faretra F."/>
            <person name="Romanazzi G."/>
        </authorList>
    </citation>
    <scope>NUCLEOTIDE SEQUENCE [LARGE SCALE GENOMIC DNA]</scope>
    <source>
        <strain evidence="2 3">Mfrg269</strain>
    </source>
</reference>
<protein>
    <recommendedName>
        <fullName evidence="1">Aminotransferase class V domain-containing protein</fullName>
    </recommendedName>
</protein>
<feature type="domain" description="Aminotransferase class V" evidence="1">
    <location>
        <begin position="21"/>
        <end position="394"/>
    </location>
</feature>
<evidence type="ECO:0000259" key="1">
    <source>
        <dbReference type="Pfam" id="PF00266"/>
    </source>
</evidence>
<comment type="caution">
    <text evidence="2">The sequence shown here is derived from an EMBL/GenBank/DDBJ whole genome shotgun (WGS) entry which is preliminary data.</text>
</comment>
<organism evidence="2 3">
    <name type="scientific">Monilinia fructigena</name>
    <dbReference type="NCBI Taxonomy" id="38457"/>
    <lineage>
        <taxon>Eukaryota</taxon>
        <taxon>Fungi</taxon>
        <taxon>Dikarya</taxon>
        <taxon>Ascomycota</taxon>
        <taxon>Pezizomycotina</taxon>
        <taxon>Leotiomycetes</taxon>
        <taxon>Helotiales</taxon>
        <taxon>Sclerotiniaceae</taxon>
        <taxon>Monilinia</taxon>
    </lineage>
</organism>
<proteinExistence type="predicted"/>
<dbReference type="Gene3D" id="3.40.640.10">
    <property type="entry name" value="Type I PLP-dependent aspartate aminotransferase-like (Major domain)"/>
    <property type="match status" value="1"/>
</dbReference>
<dbReference type="InterPro" id="IPR015422">
    <property type="entry name" value="PyrdxlP-dep_Trfase_small"/>
</dbReference>
<evidence type="ECO:0000313" key="2">
    <source>
        <dbReference type="EMBL" id="RAL62753.1"/>
    </source>
</evidence>
<dbReference type="OrthoDB" id="420046at2759"/>
<gene>
    <name evidence="2" type="ORF">DID88_004595</name>
</gene>
<keyword evidence="3" id="KW-1185">Reference proteome</keyword>
<accession>A0A395ITM5</accession>
<dbReference type="Pfam" id="PF00266">
    <property type="entry name" value="Aminotran_5"/>
    <property type="match status" value="1"/>
</dbReference>
<dbReference type="Gene3D" id="3.90.1150.10">
    <property type="entry name" value="Aspartate Aminotransferase, domain 1"/>
    <property type="match status" value="1"/>
</dbReference>
<dbReference type="InterPro" id="IPR015424">
    <property type="entry name" value="PyrdxlP-dep_Trfase"/>
</dbReference>
<dbReference type="Proteomes" id="UP000249056">
    <property type="component" value="Unassembled WGS sequence"/>
</dbReference>
<dbReference type="EMBL" id="QKRW01000022">
    <property type="protein sequence ID" value="RAL62753.1"/>
    <property type="molecule type" value="Genomic_DNA"/>
</dbReference>
<dbReference type="PANTHER" id="PTHR43586">
    <property type="entry name" value="CYSTEINE DESULFURASE"/>
    <property type="match status" value="1"/>
</dbReference>
<dbReference type="SUPFAM" id="SSF53383">
    <property type="entry name" value="PLP-dependent transferases"/>
    <property type="match status" value="1"/>
</dbReference>
<dbReference type="InterPro" id="IPR015421">
    <property type="entry name" value="PyrdxlP-dep_Trfase_major"/>
</dbReference>
<evidence type="ECO:0000313" key="3">
    <source>
        <dbReference type="Proteomes" id="UP000249056"/>
    </source>
</evidence>
<dbReference type="PANTHER" id="PTHR43586:SF21">
    <property type="entry name" value="PYRIDOXAL PHOSPHATE (PLP)-DEPENDENT ASPARTATE AMINOTRANSFERASE SUPERFAMILY"/>
    <property type="match status" value="1"/>
</dbReference>
<sequence>MSSFDITATRKCFPALDKKQVYLDNAGGSQTLGTVIESIHDYLINSNVQLGGSYNVGKQANTSYATGYEAAAKYINASPSNIVLGSSTTQNFRNLSQAFNFPPGSELVISSIDHESNIAPWVALAASQDFTIKWWTPPSSSNPVLTPESLEPLLSSKTALVTLTHASNILGTIHDIRAISTLVHTIPNALLCVDGVAYAPHRPIDVQSLNIDIYAFSWYKVYGPHISLLYASPRALPTLKSLGHFFNSSQTLADKLSLAGSNYELTSSIPKVVEYFATVQSWEGIRAHEENLQKMFLGYLASRSDVRILGEPSHDSSKRVCTISFLVAGPGGSWRSSREVVEEVDAASGGEVGIRWGMFYSNRLVEEVLGVKGGDGVVRVSLVHYNSIEEVNRLIKIFDQVLGKA</sequence>
<dbReference type="InterPro" id="IPR000192">
    <property type="entry name" value="Aminotrans_V_dom"/>
</dbReference>